<dbReference type="EMBL" id="JAAVUN010000095">
    <property type="protein sequence ID" value="NKE10841.1"/>
    <property type="molecule type" value="Genomic_DNA"/>
</dbReference>
<organism evidence="4 5">
    <name type="scientific">Kocuria subflava</name>
    <dbReference type="NCBI Taxonomy" id="1736139"/>
    <lineage>
        <taxon>Bacteria</taxon>
        <taxon>Bacillati</taxon>
        <taxon>Actinomycetota</taxon>
        <taxon>Actinomycetes</taxon>
        <taxon>Micrococcales</taxon>
        <taxon>Micrococcaceae</taxon>
        <taxon>Kocuria</taxon>
    </lineage>
</organism>
<accession>A0A846U7Q0</accession>
<dbReference type="PANTHER" id="PTHR30023">
    <property type="entry name" value="D-ALANYL-D-ALANINE CARBOXYPEPTIDASE"/>
    <property type="match status" value="1"/>
</dbReference>
<dbReference type="PANTHER" id="PTHR30023:SF0">
    <property type="entry name" value="PENICILLIN-SENSITIVE CARBOXYPEPTIDASE A"/>
    <property type="match status" value="1"/>
</dbReference>
<dbReference type="Pfam" id="PF02113">
    <property type="entry name" value="Peptidase_S13"/>
    <property type="match status" value="1"/>
</dbReference>
<dbReference type="AlphaFoldDB" id="A0A846U7Q0"/>
<dbReference type="GO" id="GO:0004185">
    <property type="term" value="F:serine-type carboxypeptidase activity"/>
    <property type="evidence" value="ECO:0007669"/>
    <property type="project" value="InterPro"/>
</dbReference>
<keyword evidence="2" id="KW-0378">Hydrolase</keyword>
<dbReference type="GO" id="GO:0000270">
    <property type="term" value="P:peptidoglycan metabolic process"/>
    <property type="evidence" value="ECO:0007669"/>
    <property type="project" value="TreeGrafter"/>
</dbReference>
<keyword evidence="4" id="KW-0645">Protease</keyword>
<comment type="caution">
    <text evidence="4">The sequence shown here is derived from an EMBL/GenBank/DDBJ whole genome shotgun (WGS) entry which is preliminary data.</text>
</comment>
<dbReference type="GO" id="GO:0006508">
    <property type="term" value="P:proteolysis"/>
    <property type="evidence" value="ECO:0007669"/>
    <property type="project" value="InterPro"/>
</dbReference>
<feature type="non-terminal residue" evidence="4">
    <location>
        <position position="1"/>
    </location>
</feature>
<proteinExistence type="inferred from homology"/>
<dbReference type="SUPFAM" id="SSF56601">
    <property type="entry name" value="beta-lactamase/transpeptidase-like"/>
    <property type="match status" value="1"/>
</dbReference>
<dbReference type="InterPro" id="IPR012338">
    <property type="entry name" value="Beta-lactam/transpept-like"/>
</dbReference>
<evidence type="ECO:0000256" key="3">
    <source>
        <dbReference type="SAM" id="MobiDB-lite"/>
    </source>
</evidence>
<sequence>GTLLWGEQDPPNRYTPMIPTFPVSGDSGTLEDRFDDPTEAAGRGVVRAKTGTLNTVTALSGRVTRDDGERMIAVVLFDGVQDTGVARNRADEFFATLAQS</sequence>
<dbReference type="Gene3D" id="3.40.710.10">
    <property type="entry name" value="DD-peptidase/beta-lactamase superfamily"/>
    <property type="match status" value="1"/>
</dbReference>
<reference evidence="4 5" key="1">
    <citation type="submission" date="2020-02" db="EMBL/GenBank/DDBJ databases">
        <authorList>
            <person name="Sun Q."/>
        </authorList>
    </citation>
    <scope>NUCLEOTIDE SEQUENCE [LARGE SCALE GENOMIC DNA]</scope>
    <source>
        <strain evidence="4 5">YIM 13062</strain>
    </source>
</reference>
<name>A0A846U7Q0_9MICC</name>
<evidence type="ECO:0000256" key="1">
    <source>
        <dbReference type="ARBA" id="ARBA00006096"/>
    </source>
</evidence>
<evidence type="ECO:0000256" key="2">
    <source>
        <dbReference type="ARBA" id="ARBA00022801"/>
    </source>
</evidence>
<dbReference type="RefSeq" id="WP_209436577.1">
    <property type="nucleotide sequence ID" value="NZ_JAAVUN010000095.1"/>
</dbReference>
<evidence type="ECO:0000313" key="5">
    <source>
        <dbReference type="Proteomes" id="UP000521379"/>
    </source>
</evidence>
<keyword evidence="4" id="KW-0121">Carboxypeptidase</keyword>
<protein>
    <submittedName>
        <fullName evidence="4">D-alanyl-D-alanine carboxypeptidase/D-alanyl-D-alanine-endopeptidase</fullName>
    </submittedName>
</protein>
<evidence type="ECO:0000313" key="4">
    <source>
        <dbReference type="EMBL" id="NKE10841.1"/>
    </source>
</evidence>
<keyword evidence="5" id="KW-1185">Reference proteome</keyword>
<dbReference type="InterPro" id="IPR000667">
    <property type="entry name" value="Peptidase_S13"/>
</dbReference>
<dbReference type="Proteomes" id="UP000521379">
    <property type="component" value="Unassembled WGS sequence"/>
</dbReference>
<gene>
    <name evidence="4" type="ORF">GTW58_13120</name>
</gene>
<feature type="region of interest" description="Disordered" evidence="3">
    <location>
        <begin position="1"/>
        <end position="34"/>
    </location>
</feature>
<comment type="similarity">
    <text evidence="1">Belongs to the peptidase S13 family.</text>
</comment>